<accession>A0A1D3CRN3</accession>
<proteinExistence type="predicted"/>
<dbReference type="EMBL" id="JROU02002227">
    <property type="protein sequence ID" value="OEH73850.1"/>
    <property type="molecule type" value="Genomic_DNA"/>
</dbReference>
<keyword evidence="2" id="KW-1185">Reference proteome</keyword>
<protein>
    <submittedName>
        <fullName evidence="1">Uncharacterized protein</fullName>
    </submittedName>
</protein>
<organism evidence="1 2">
    <name type="scientific">Cyclospora cayetanensis</name>
    <dbReference type="NCBI Taxonomy" id="88456"/>
    <lineage>
        <taxon>Eukaryota</taxon>
        <taxon>Sar</taxon>
        <taxon>Alveolata</taxon>
        <taxon>Apicomplexa</taxon>
        <taxon>Conoidasida</taxon>
        <taxon>Coccidia</taxon>
        <taxon>Eucoccidiorida</taxon>
        <taxon>Eimeriorina</taxon>
        <taxon>Eimeriidae</taxon>
        <taxon>Cyclospora</taxon>
    </lineage>
</organism>
<dbReference type="Proteomes" id="UP000095192">
    <property type="component" value="Unassembled WGS sequence"/>
</dbReference>
<dbReference type="VEuPathDB" id="ToxoDB:cyc_02641"/>
<dbReference type="InParanoid" id="A0A1D3CRN3"/>
<sequence>MVSSPRLPPDIAVCMPSLDAISLFSKEESWASEHWKSPSSCYIYGFRAMRFWSLVRLSRRKETEGHPSAIAFDDLPIAAACHLCSCEPDEISLLVFWQIELKGKVSSGRFYREKRRNYGRFST</sequence>
<dbReference type="AlphaFoldDB" id="A0A1D3CRN3"/>
<comment type="caution">
    <text evidence="1">The sequence shown here is derived from an EMBL/GenBank/DDBJ whole genome shotgun (WGS) entry which is preliminary data.</text>
</comment>
<name>A0A1D3CRN3_9EIME</name>
<reference evidence="1 2" key="1">
    <citation type="journal article" date="2016" name="BMC Genomics">
        <title>Comparative genomics reveals Cyclospora cayetanensis possesses coccidia-like metabolism and invasion components but unique surface antigens.</title>
        <authorList>
            <person name="Liu S."/>
            <person name="Wang L."/>
            <person name="Zheng H."/>
            <person name="Xu Z."/>
            <person name="Roellig D.M."/>
            <person name="Li N."/>
            <person name="Frace M.A."/>
            <person name="Tang K."/>
            <person name="Arrowood M.J."/>
            <person name="Moss D.M."/>
            <person name="Zhang L."/>
            <person name="Feng Y."/>
            <person name="Xiao L."/>
        </authorList>
    </citation>
    <scope>NUCLEOTIDE SEQUENCE [LARGE SCALE GENOMIC DNA]</scope>
    <source>
        <strain evidence="1 2">CHN_HEN01</strain>
    </source>
</reference>
<gene>
    <name evidence="1" type="ORF">cyc_02641</name>
</gene>
<evidence type="ECO:0000313" key="1">
    <source>
        <dbReference type="EMBL" id="OEH73850.1"/>
    </source>
</evidence>
<evidence type="ECO:0000313" key="2">
    <source>
        <dbReference type="Proteomes" id="UP000095192"/>
    </source>
</evidence>